<dbReference type="PROSITE" id="PS50222">
    <property type="entry name" value="EF_HAND_2"/>
    <property type="match status" value="1"/>
</dbReference>
<evidence type="ECO:0000256" key="1">
    <source>
        <dbReference type="SAM" id="Coils"/>
    </source>
</evidence>
<dbReference type="PROSITE" id="PS00018">
    <property type="entry name" value="EF_HAND_1"/>
    <property type="match status" value="1"/>
</dbReference>
<evidence type="ECO:0000256" key="2">
    <source>
        <dbReference type="SAM" id="MobiDB-lite"/>
    </source>
</evidence>
<dbReference type="EMBL" id="JAGTXO010000063">
    <property type="protein sequence ID" value="KAG8457785.1"/>
    <property type="molecule type" value="Genomic_DNA"/>
</dbReference>
<feature type="compositionally biased region" description="Basic and acidic residues" evidence="2">
    <location>
        <begin position="252"/>
        <end position="261"/>
    </location>
</feature>
<feature type="region of interest" description="Disordered" evidence="2">
    <location>
        <begin position="1661"/>
        <end position="1694"/>
    </location>
</feature>
<dbReference type="OrthoDB" id="10682928at2759"/>
<organism evidence="4 5">
    <name type="scientific">Diacronema lutheri</name>
    <name type="common">Unicellular marine alga</name>
    <name type="synonym">Monochrysis lutheri</name>
    <dbReference type="NCBI Taxonomy" id="2081491"/>
    <lineage>
        <taxon>Eukaryota</taxon>
        <taxon>Haptista</taxon>
        <taxon>Haptophyta</taxon>
        <taxon>Pavlovophyceae</taxon>
        <taxon>Pavlovales</taxon>
        <taxon>Pavlovaceae</taxon>
        <taxon>Diacronema</taxon>
    </lineage>
</organism>
<dbReference type="PANTHER" id="PTHR34894">
    <property type="entry name" value="SAM-DEPENDENT METHYLTRANSFERASE RSMI, CONSERVED SITE"/>
    <property type="match status" value="1"/>
</dbReference>
<sequence length="1966" mass="199962">MAASKFHEWNPHRPLEWGEAHGRSELSDVHSDRPRVRRPRQTVVTSVTDLLATVDSHTRRADAAAVAAARWQHSASELSGSAAEGGSAPGHTPVLASAEVAAPRLLPPLAQAVLPHAAGAGAAGARAARTASPAGARRARPGSSGGRQASESVVASQHVRKIARELGISLAPPGSAASVFAKAQTAEAWVDGALLHALGSRSPPRRQAFPGGGSDTADDDASAWATADALHEPSAASADWAAVDDGSGGGGRRSDAPRERGGGGGGGGSVGEGVGGETALLVARAAGLEAAGLSRAQLAALGVSAPAASRLYQAFFVYSAGLAQHFAEALGGLSEVGRAEALARAWKGFLSVLEAQLRAEYGSGLLRAARLAEAHVAKAHARADAVGARAAEELELLREQTAAAVRRFEAEAATRAEAEAAAAAARDEAAEAVDEARAARADAAAARAARDDALGALGAAKADAAAARREAEAATSDASRERLVRAGLGANLAAADAACVELGRRAEVADADAGEARRALAEAKASGEERLANARAESGDKLRALSAQVRELTLQLARGADEVDVLAAELARHEAGWHATSQLLRATSERAELLEERLPAELAHVELCAQAALVSATRAARIEAKRLRTGAAVDRGVLVGALFDADGALERTTAIAAEILAHNRAFRRAQSATTGAALAQRDAARAERDALLAALADADSAAGAALGALRVAGGEEELLREQLRAVGGERDALADELAALDAALPRAVAWEAADARARAAAAADGSARALQDARAEAASFAEALAEMEAAARAADARFAARAREAAAVDAAAAAARDHEDERLAADLAAVRAALARERTDAETERAAHAEALEALRAKLAEAKATAAQLSSAAAATDARTTDERAARAREMDELRESVTVADEAAAAAARATRASVASLAVELRELDQRPTREQLARATRGADTAAATLAAAQRARAADVAAVAAALADADTQLDVAAAMLEASEAECAHAARATTVANAAAEAAAAAAAVDAAAAAAALAAAEAAAAETRVGIDGAIAAERLATAAATAALASTLAEADADADARAERGAVELGAARARLLDFERTSDLLGSQLSEQRQAAGVAAEAARRALADADSRAAGAAADAQVARDDLARALERERALAAELAASEAASKERAKELMAAASAAAASSNDKFARFRAELDAAVGGRAAAEAEAARALQERDDARRSEGRAAADLIEARAMEDAARARTRDAGVALNALRTALADADTRALPAAERAVAAAADAAATAERAAARARDELVERTRVFAEAADRHADKALRLDVWEARHAARVDASVQAESRTANGALLGRGGGNGLGGRSGDDDDGSLPIRMAVPPMPSAAVPRRVAAMKRATQAVGAFSGALGGVGDAADARADALVASGDVDATAVTAAAGGAASAQRESAPTIERVERALHRAVSPSAGTGAGAGAGIVTADSDALALAAAAMPLSERELSRLISEIYAARLAQAREEEAEGRVAQPFALFVPQQLVLRHRTQRLADAATSALASSLANQRESNGKAEFFGRLCGLWRPVAPQPCVVALRALAAVEEALGRAIRPSEWSGALTAPCLLPAALAMRALTKTFAHLPASEFDEIRLALRAIAAPLPAGGGLRRGPPSTLRAGPVRAVDVAARDAPAAGASPNAIAPNARAGGASARADGAATSAEPPPPSAELDGLGVDVDALLALAAERAASERARSERLLAGLFRAADGNADGVLSIDEFAELVRRVSARIKERELLQMYAEVHALSAAERARAGIGGGGDDDDEYLPGMDAAAFAAVAHRHGLLLLGEPAGGALTDAGPTAGSAEVAAVLLEEWAQVSAKILRWPPKAVGRRELQQMAADMSAMTNRIADGPKPPPQALLDDAWALYRRTAAMVHRLEAELPKTGLRRAELERDDTIDAVDEFLLSEDALADHEKIVGLGSGSTTGLAGGRIDFDLDDL</sequence>
<gene>
    <name evidence="4" type="ORF">KFE25_005798</name>
</gene>
<feature type="coiled-coil region" evidence="1">
    <location>
        <begin position="517"/>
        <end position="562"/>
    </location>
</feature>
<keyword evidence="5" id="KW-1185">Reference proteome</keyword>
<dbReference type="PANTHER" id="PTHR34894:SF5">
    <property type="entry name" value="EF-HAND DOMAIN-CONTAINING PROTEIN"/>
    <property type="match status" value="1"/>
</dbReference>
<protein>
    <recommendedName>
        <fullName evidence="3">EF-hand domain-containing protein</fullName>
    </recommendedName>
</protein>
<keyword evidence="1" id="KW-0175">Coiled coil</keyword>
<feature type="region of interest" description="Disordered" evidence="2">
    <location>
        <begin position="1"/>
        <end position="41"/>
    </location>
</feature>
<feature type="coiled-coil region" evidence="1">
    <location>
        <begin position="838"/>
        <end position="872"/>
    </location>
</feature>
<feature type="compositionally biased region" description="Low complexity" evidence="2">
    <location>
        <begin position="1661"/>
        <end position="1688"/>
    </location>
</feature>
<dbReference type="Proteomes" id="UP000751190">
    <property type="component" value="Unassembled WGS sequence"/>
</dbReference>
<dbReference type="GO" id="GO:0005509">
    <property type="term" value="F:calcium ion binding"/>
    <property type="evidence" value="ECO:0007669"/>
    <property type="project" value="InterPro"/>
</dbReference>
<feature type="compositionally biased region" description="Low complexity" evidence="2">
    <location>
        <begin position="222"/>
        <end position="245"/>
    </location>
</feature>
<dbReference type="InterPro" id="IPR002048">
    <property type="entry name" value="EF_hand_dom"/>
</dbReference>
<proteinExistence type="predicted"/>
<feature type="compositionally biased region" description="Gly residues" evidence="2">
    <location>
        <begin position="262"/>
        <end position="271"/>
    </location>
</feature>
<feature type="compositionally biased region" description="Gly residues" evidence="2">
    <location>
        <begin position="1331"/>
        <end position="1342"/>
    </location>
</feature>
<name>A0A8J5X7G8_DIALT</name>
<feature type="domain" description="EF-hand" evidence="3">
    <location>
        <begin position="1721"/>
        <end position="1756"/>
    </location>
</feature>
<accession>A0A8J5X7G8</accession>
<feature type="compositionally biased region" description="Low complexity" evidence="2">
    <location>
        <begin position="124"/>
        <end position="136"/>
    </location>
</feature>
<evidence type="ECO:0000259" key="3">
    <source>
        <dbReference type="PROSITE" id="PS50222"/>
    </source>
</evidence>
<feature type="coiled-coil region" evidence="1">
    <location>
        <begin position="391"/>
        <end position="477"/>
    </location>
</feature>
<feature type="compositionally biased region" description="Basic and acidic residues" evidence="2">
    <location>
        <begin position="1"/>
        <end position="34"/>
    </location>
</feature>
<evidence type="ECO:0000313" key="5">
    <source>
        <dbReference type="Proteomes" id="UP000751190"/>
    </source>
</evidence>
<feature type="region of interest" description="Disordered" evidence="2">
    <location>
        <begin position="124"/>
        <end position="156"/>
    </location>
</feature>
<comment type="caution">
    <text evidence="4">The sequence shown here is derived from an EMBL/GenBank/DDBJ whole genome shotgun (WGS) entry which is preliminary data.</text>
</comment>
<feature type="region of interest" description="Disordered" evidence="2">
    <location>
        <begin position="200"/>
        <end position="271"/>
    </location>
</feature>
<reference evidence="4" key="1">
    <citation type="submission" date="2021-05" db="EMBL/GenBank/DDBJ databases">
        <title>The genome of the haptophyte Pavlova lutheri (Diacronema luteri, Pavlovales) - a model for lipid biosynthesis in eukaryotic algae.</title>
        <authorList>
            <person name="Hulatt C.J."/>
            <person name="Posewitz M.C."/>
        </authorList>
    </citation>
    <scope>NUCLEOTIDE SEQUENCE</scope>
    <source>
        <strain evidence="4">NIVA-4/92</strain>
    </source>
</reference>
<evidence type="ECO:0000313" key="4">
    <source>
        <dbReference type="EMBL" id="KAG8457785.1"/>
    </source>
</evidence>
<dbReference type="InterPro" id="IPR018247">
    <property type="entry name" value="EF_Hand_1_Ca_BS"/>
</dbReference>
<feature type="region of interest" description="Disordered" evidence="2">
    <location>
        <begin position="1326"/>
        <end position="1349"/>
    </location>
</feature>